<dbReference type="GO" id="GO:0007062">
    <property type="term" value="P:sister chromatid cohesion"/>
    <property type="evidence" value="ECO:0007669"/>
    <property type="project" value="InterPro"/>
</dbReference>
<dbReference type="Gene3D" id="1.10.10.580">
    <property type="entry name" value="Structural maintenance of chromosome 1. Chain E"/>
    <property type="match status" value="1"/>
</dbReference>
<organism evidence="2 3">
    <name type="scientific">Solanum pinnatisectum</name>
    <name type="common">tansyleaf nightshade</name>
    <dbReference type="NCBI Taxonomy" id="50273"/>
    <lineage>
        <taxon>Eukaryota</taxon>
        <taxon>Viridiplantae</taxon>
        <taxon>Streptophyta</taxon>
        <taxon>Embryophyta</taxon>
        <taxon>Tracheophyta</taxon>
        <taxon>Spermatophyta</taxon>
        <taxon>Magnoliopsida</taxon>
        <taxon>eudicotyledons</taxon>
        <taxon>Gunneridae</taxon>
        <taxon>Pentapetalae</taxon>
        <taxon>asterids</taxon>
        <taxon>lamiids</taxon>
        <taxon>Solanales</taxon>
        <taxon>Solanaceae</taxon>
        <taxon>Solanoideae</taxon>
        <taxon>Solaneae</taxon>
        <taxon>Solanum</taxon>
    </lineage>
</organism>
<protein>
    <recommendedName>
        <fullName evidence="1">Rad21/Rec8-like protein C-terminal eukaryotic domain-containing protein</fullName>
    </recommendedName>
</protein>
<dbReference type="InterPro" id="IPR023093">
    <property type="entry name" value="ScpA-like_C"/>
</dbReference>
<feature type="domain" description="Rad21/Rec8-like protein C-terminal eukaryotic" evidence="1">
    <location>
        <begin position="22"/>
        <end position="72"/>
    </location>
</feature>
<dbReference type="InterPro" id="IPR006909">
    <property type="entry name" value="Rad21/Rec8_C_eu"/>
</dbReference>
<proteinExistence type="predicted"/>
<dbReference type="GO" id="GO:1990414">
    <property type="term" value="P:replication-born double-strand break repair via sister chromatid exchange"/>
    <property type="evidence" value="ECO:0007669"/>
    <property type="project" value="TreeGrafter"/>
</dbReference>
<dbReference type="SUPFAM" id="SSF46785">
    <property type="entry name" value="Winged helix' DNA-binding domain"/>
    <property type="match status" value="1"/>
</dbReference>
<dbReference type="Proteomes" id="UP001311915">
    <property type="component" value="Unassembled WGS sequence"/>
</dbReference>
<sequence length="81" mass="8976">MQDLSFLDQDDDTPIVTSISEETGDLSLNTILDGKNSKICARMFFETLVLENCGLVSVNQNEPCGDITLKVTCKLKERFSS</sequence>
<dbReference type="Pfam" id="PF04824">
    <property type="entry name" value="Rad21_Rec8"/>
    <property type="match status" value="1"/>
</dbReference>
<accession>A0AAV9KHB9</accession>
<keyword evidence="3" id="KW-1185">Reference proteome</keyword>
<dbReference type="GO" id="GO:0003682">
    <property type="term" value="F:chromatin binding"/>
    <property type="evidence" value="ECO:0007669"/>
    <property type="project" value="TreeGrafter"/>
</dbReference>
<evidence type="ECO:0000313" key="3">
    <source>
        <dbReference type="Proteomes" id="UP001311915"/>
    </source>
</evidence>
<dbReference type="PANTHER" id="PTHR12585:SF55">
    <property type="entry name" value="SISTER CHROMATID COHESION 1 PROTEIN 3"/>
    <property type="match status" value="1"/>
</dbReference>
<gene>
    <name evidence="2" type="ORF">R3W88_007124</name>
</gene>
<evidence type="ECO:0000313" key="2">
    <source>
        <dbReference type="EMBL" id="KAK4712611.1"/>
    </source>
</evidence>
<dbReference type="InterPro" id="IPR036390">
    <property type="entry name" value="WH_DNA-bd_sf"/>
</dbReference>
<dbReference type="PANTHER" id="PTHR12585">
    <property type="entry name" value="SCC1 / RAD21 FAMILY MEMBER"/>
    <property type="match status" value="1"/>
</dbReference>
<dbReference type="InterPro" id="IPR039781">
    <property type="entry name" value="Rad21/Rec8-like"/>
</dbReference>
<dbReference type="GO" id="GO:0008278">
    <property type="term" value="C:cohesin complex"/>
    <property type="evidence" value="ECO:0007669"/>
    <property type="project" value="InterPro"/>
</dbReference>
<dbReference type="EMBL" id="JAWPEI010000011">
    <property type="protein sequence ID" value="KAK4712611.1"/>
    <property type="molecule type" value="Genomic_DNA"/>
</dbReference>
<comment type="caution">
    <text evidence="2">The sequence shown here is derived from an EMBL/GenBank/DDBJ whole genome shotgun (WGS) entry which is preliminary data.</text>
</comment>
<name>A0AAV9KHB9_9SOLN</name>
<evidence type="ECO:0000259" key="1">
    <source>
        <dbReference type="Pfam" id="PF04824"/>
    </source>
</evidence>
<reference evidence="2 3" key="1">
    <citation type="submission" date="2023-10" db="EMBL/GenBank/DDBJ databases">
        <title>Genome-Wide Identification Analysis in wild type Solanum Pinnatisectum Reveals Some Genes Defensing Phytophthora Infestans.</title>
        <authorList>
            <person name="Sun C."/>
        </authorList>
    </citation>
    <scope>NUCLEOTIDE SEQUENCE [LARGE SCALE GENOMIC DNA]</scope>
    <source>
        <strain evidence="2">LQN</strain>
        <tissue evidence="2">Leaf</tissue>
    </source>
</reference>
<dbReference type="AlphaFoldDB" id="A0AAV9KHB9"/>